<reference evidence="2" key="1">
    <citation type="submission" date="2018-06" db="EMBL/GenBank/DDBJ databases">
        <authorList>
            <person name="Zhirakovskaya E."/>
        </authorList>
    </citation>
    <scope>NUCLEOTIDE SEQUENCE</scope>
</reference>
<proteinExistence type="predicted"/>
<evidence type="ECO:0000313" key="2">
    <source>
        <dbReference type="EMBL" id="VAX40815.1"/>
    </source>
</evidence>
<feature type="non-terminal residue" evidence="2">
    <location>
        <position position="85"/>
    </location>
</feature>
<feature type="transmembrane region" description="Helical" evidence="1">
    <location>
        <begin position="6"/>
        <end position="25"/>
    </location>
</feature>
<keyword evidence="1" id="KW-1133">Transmembrane helix</keyword>
<keyword evidence="1" id="KW-0812">Transmembrane</keyword>
<name>A0A3B1E4F2_9ZZZZ</name>
<evidence type="ECO:0000256" key="1">
    <source>
        <dbReference type="SAM" id="Phobius"/>
    </source>
</evidence>
<protein>
    <submittedName>
        <fullName evidence="2">Uncharacterized protein</fullName>
    </submittedName>
</protein>
<organism evidence="2">
    <name type="scientific">hydrothermal vent metagenome</name>
    <dbReference type="NCBI Taxonomy" id="652676"/>
    <lineage>
        <taxon>unclassified sequences</taxon>
        <taxon>metagenomes</taxon>
        <taxon>ecological metagenomes</taxon>
    </lineage>
</organism>
<accession>A0A3B1E4F2</accession>
<gene>
    <name evidence="2" type="ORF">MNBD_PLANCTO02-1798</name>
</gene>
<sequence>MSGFQSLVIPIALGIVGGVCNFLYLSGQATKMETESFVSISSGSQINSGDIFKEDHFVPVKIPKNNLGGLDQVGVYWKDRAAVAG</sequence>
<keyword evidence="1" id="KW-0472">Membrane</keyword>
<dbReference type="EMBL" id="UOGL01000484">
    <property type="protein sequence ID" value="VAX40815.1"/>
    <property type="molecule type" value="Genomic_DNA"/>
</dbReference>
<dbReference type="AlphaFoldDB" id="A0A3B1E4F2"/>